<name>A0A067R0K3_ZOONE</name>
<dbReference type="EMBL" id="KK853035">
    <property type="protein sequence ID" value="KDR12238.1"/>
    <property type="molecule type" value="Genomic_DNA"/>
</dbReference>
<accession>A0A067R0K3</accession>
<keyword evidence="2" id="KW-1185">Reference proteome</keyword>
<evidence type="ECO:0000313" key="1">
    <source>
        <dbReference type="EMBL" id="KDR12238.1"/>
    </source>
</evidence>
<organism evidence="1 2">
    <name type="scientific">Zootermopsis nevadensis</name>
    <name type="common">Dampwood termite</name>
    <dbReference type="NCBI Taxonomy" id="136037"/>
    <lineage>
        <taxon>Eukaryota</taxon>
        <taxon>Metazoa</taxon>
        <taxon>Ecdysozoa</taxon>
        <taxon>Arthropoda</taxon>
        <taxon>Hexapoda</taxon>
        <taxon>Insecta</taxon>
        <taxon>Pterygota</taxon>
        <taxon>Neoptera</taxon>
        <taxon>Polyneoptera</taxon>
        <taxon>Dictyoptera</taxon>
        <taxon>Blattodea</taxon>
        <taxon>Blattoidea</taxon>
        <taxon>Termitoidae</taxon>
        <taxon>Termopsidae</taxon>
        <taxon>Zootermopsis</taxon>
    </lineage>
</organism>
<dbReference type="Proteomes" id="UP000027135">
    <property type="component" value="Unassembled WGS sequence"/>
</dbReference>
<protein>
    <submittedName>
        <fullName evidence="1">Uncharacterized protein</fullName>
    </submittedName>
</protein>
<evidence type="ECO:0000313" key="2">
    <source>
        <dbReference type="Proteomes" id="UP000027135"/>
    </source>
</evidence>
<gene>
    <name evidence="1" type="ORF">L798_13846</name>
</gene>
<dbReference type="AlphaFoldDB" id="A0A067R0K3"/>
<reference evidence="1 2" key="1">
    <citation type="journal article" date="2014" name="Nat. Commun.">
        <title>Molecular traces of alternative social organization in a termite genome.</title>
        <authorList>
            <person name="Terrapon N."/>
            <person name="Li C."/>
            <person name="Robertson H.M."/>
            <person name="Ji L."/>
            <person name="Meng X."/>
            <person name="Booth W."/>
            <person name="Chen Z."/>
            <person name="Childers C.P."/>
            <person name="Glastad K.M."/>
            <person name="Gokhale K."/>
            <person name="Gowin J."/>
            <person name="Gronenberg W."/>
            <person name="Hermansen R.A."/>
            <person name="Hu H."/>
            <person name="Hunt B.G."/>
            <person name="Huylmans A.K."/>
            <person name="Khalil S.M."/>
            <person name="Mitchell R.D."/>
            <person name="Munoz-Torres M.C."/>
            <person name="Mustard J.A."/>
            <person name="Pan H."/>
            <person name="Reese J.T."/>
            <person name="Scharf M.E."/>
            <person name="Sun F."/>
            <person name="Vogel H."/>
            <person name="Xiao J."/>
            <person name="Yang W."/>
            <person name="Yang Z."/>
            <person name="Yang Z."/>
            <person name="Zhou J."/>
            <person name="Zhu J."/>
            <person name="Brent C.S."/>
            <person name="Elsik C.G."/>
            <person name="Goodisman M.A."/>
            <person name="Liberles D.A."/>
            <person name="Roe R.M."/>
            <person name="Vargo E.L."/>
            <person name="Vilcinskas A."/>
            <person name="Wang J."/>
            <person name="Bornberg-Bauer E."/>
            <person name="Korb J."/>
            <person name="Zhang G."/>
            <person name="Liebig J."/>
        </authorList>
    </citation>
    <scope>NUCLEOTIDE SEQUENCE [LARGE SCALE GENOMIC DNA]</scope>
    <source>
        <tissue evidence="1">Whole organism</tissue>
    </source>
</reference>
<sequence>MLHMLDLRDPSELGLLGGVWNDQLLSEPFRSVSTCSLAGGRVKGSVVSFCTWSTTSCR</sequence>
<dbReference type="InParanoid" id="A0A067R0K3"/>
<proteinExistence type="predicted"/>